<dbReference type="InterPro" id="IPR018253">
    <property type="entry name" value="DnaJ_domain_CS"/>
</dbReference>
<evidence type="ECO:0000259" key="3">
    <source>
        <dbReference type="PROSITE" id="PS50076"/>
    </source>
</evidence>
<dbReference type="PANTHER" id="PTHR43096">
    <property type="entry name" value="DNAJ HOMOLOG 1, MITOCHONDRIAL-RELATED"/>
    <property type="match status" value="1"/>
</dbReference>
<feature type="transmembrane region" description="Helical" evidence="2">
    <location>
        <begin position="341"/>
        <end position="359"/>
    </location>
</feature>
<gene>
    <name evidence="4" type="ORF">NDI79_03820</name>
</gene>
<dbReference type="RefSeq" id="WP_310927118.1">
    <property type="nucleotide sequence ID" value="NZ_JAMQOQ010000001.1"/>
</dbReference>
<keyword evidence="2" id="KW-1133">Transmembrane helix</keyword>
<dbReference type="Pfam" id="PF00226">
    <property type="entry name" value="DnaJ"/>
    <property type="match status" value="1"/>
</dbReference>
<dbReference type="InterPro" id="IPR036869">
    <property type="entry name" value="J_dom_sf"/>
</dbReference>
<feature type="transmembrane region" description="Helical" evidence="2">
    <location>
        <begin position="217"/>
        <end position="238"/>
    </location>
</feature>
<evidence type="ECO:0000256" key="2">
    <source>
        <dbReference type="SAM" id="Phobius"/>
    </source>
</evidence>
<dbReference type="Gene3D" id="1.10.287.110">
    <property type="entry name" value="DnaJ domain"/>
    <property type="match status" value="1"/>
</dbReference>
<name>A0ABU2FXN3_9EURY</name>
<dbReference type="PROSITE" id="PS50076">
    <property type="entry name" value="DNAJ_2"/>
    <property type="match status" value="1"/>
</dbReference>
<organism evidence="4 5">
    <name type="scientific">Halogeometricum luteum</name>
    <dbReference type="NCBI Taxonomy" id="2950537"/>
    <lineage>
        <taxon>Archaea</taxon>
        <taxon>Methanobacteriati</taxon>
        <taxon>Methanobacteriota</taxon>
        <taxon>Stenosarchaea group</taxon>
        <taxon>Halobacteria</taxon>
        <taxon>Halobacteriales</taxon>
        <taxon>Haloferacaceae</taxon>
        <taxon>Halogeometricum</taxon>
    </lineage>
</organism>
<comment type="caution">
    <text evidence="4">The sequence shown here is derived from an EMBL/GenBank/DDBJ whole genome shotgun (WGS) entry which is preliminary data.</text>
</comment>
<feature type="transmembrane region" description="Helical" evidence="2">
    <location>
        <begin position="284"/>
        <end position="303"/>
    </location>
</feature>
<evidence type="ECO:0000313" key="4">
    <source>
        <dbReference type="EMBL" id="MDS0293298.1"/>
    </source>
</evidence>
<dbReference type="EMBL" id="JAMQOQ010000001">
    <property type="protein sequence ID" value="MDS0293298.1"/>
    <property type="molecule type" value="Genomic_DNA"/>
</dbReference>
<keyword evidence="2" id="KW-0812">Transmembrane</keyword>
<evidence type="ECO:0000256" key="1">
    <source>
        <dbReference type="SAM" id="MobiDB-lite"/>
    </source>
</evidence>
<dbReference type="SMART" id="SM00271">
    <property type="entry name" value="DnaJ"/>
    <property type="match status" value="1"/>
</dbReference>
<feature type="domain" description="J" evidence="3">
    <location>
        <begin position="3"/>
        <end position="67"/>
    </location>
</feature>
<protein>
    <submittedName>
        <fullName evidence="4">DnaJ domain-containing protein</fullName>
    </submittedName>
</protein>
<reference evidence="4 5" key="1">
    <citation type="submission" date="2022-06" db="EMBL/GenBank/DDBJ databases">
        <title>Halogeometricum sp. a new haloarchaeum isolate from saline soil.</title>
        <authorList>
            <person name="Strakova D."/>
            <person name="Galisteo C."/>
            <person name="Sanchez-Porro C."/>
            <person name="Ventosa A."/>
        </authorList>
    </citation>
    <scope>NUCLEOTIDE SEQUENCE [LARGE SCALE GENOMIC DNA]</scope>
    <source>
        <strain evidence="5">S3BR25-2</strain>
    </source>
</reference>
<feature type="transmembrane region" description="Helical" evidence="2">
    <location>
        <begin position="315"/>
        <end position="335"/>
    </location>
</feature>
<dbReference type="CDD" id="cd06257">
    <property type="entry name" value="DnaJ"/>
    <property type="match status" value="1"/>
</dbReference>
<accession>A0ABU2FXN3</accession>
<sequence length="369" mass="37145">MEDFYDLLGVSEDAAPADVKRAWRGKAREYHPDVNDDARAGVQFKTLRAAYEVLSDETKRAAYDRMGHERYVAERLDGLPTAGMERRDDGADAGGRWSRRTAAAGADSGGRSASAQSTESASASGGASNRTRSSGASAGARTTGRTRTRGTDRSRADSTRRSRSSADAARTGAARAANRSTRAGSASAAGPGAESVTSSSSASRSAASASAAPRSLWYAWVASLFAGVAYLGGLAVYLRVNAAALSSFAAAAEASPASALLADAGLVAPGAFALGAVGSAPGPALAFPLGSAFLAAVFVAFAVRFRHGTAGLSLYLYPLGALAPLASLALGPVVAAPAAGLTLALVVAAPVLTVTAFLADVGRTLVASN</sequence>
<dbReference type="Proteomes" id="UP001254813">
    <property type="component" value="Unassembled WGS sequence"/>
</dbReference>
<keyword evidence="5" id="KW-1185">Reference proteome</keyword>
<dbReference type="PANTHER" id="PTHR43096:SF58">
    <property type="entry name" value="CHAPERONE DNAJ-DOMAIN SUPERFAMILY PROTEIN"/>
    <property type="match status" value="1"/>
</dbReference>
<keyword evidence="2" id="KW-0472">Membrane</keyword>
<dbReference type="SUPFAM" id="SSF46565">
    <property type="entry name" value="Chaperone J-domain"/>
    <property type="match status" value="1"/>
</dbReference>
<dbReference type="PROSITE" id="PS00636">
    <property type="entry name" value="DNAJ_1"/>
    <property type="match status" value="1"/>
</dbReference>
<evidence type="ECO:0000313" key="5">
    <source>
        <dbReference type="Proteomes" id="UP001254813"/>
    </source>
</evidence>
<feature type="compositionally biased region" description="Low complexity" evidence="1">
    <location>
        <begin position="165"/>
        <end position="204"/>
    </location>
</feature>
<dbReference type="PRINTS" id="PR00625">
    <property type="entry name" value="JDOMAIN"/>
</dbReference>
<feature type="region of interest" description="Disordered" evidence="1">
    <location>
        <begin position="81"/>
        <end position="204"/>
    </location>
</feature>
<feature type="compositionally biased region" description="Basic and acidic residues" evidence="1">
    <location>
        <begin position="149"/>
        <end position="160"/>
    </location>
</feature>
<proteinExistence type="predicted"/>
<dbReference type="InterPro" id="IPR001623">
    <property type="entry name" value="DnaJ_domain"/>
</dbReference>
<feature type="compositionally biased region" description="Low complexity" evidence="1">
    <location>
        <begin position="100"/>
        <end position="145"/>
    </location>
</feature>